<dbReference type="SUPFAM" id="SSF158472">
    <property type="entry name" value="HAMP domain-like"/>
    <property type="match status" value="1"/>
</dbReference>
<dbReference type="InterPro" id="IPR003661">
    <property type="entry name" value="HisK_dim/P_dom"/>
</dbReference>
<dbReference type="PROSITE" id="PS50109">
    <property type="entry name" value="HIS_KIN"/>
    <property type="match status" value="1"/>
</dbReference>
<dbReference type="EC" id="2.7.13.3" evidence="3"/>
<dbReference type="GO" id="GO:0005886">
    <property type="term" value="C:plasma membrane"/>
    <property type="evidence" value="ECO:0007669"/>
    <property type="project" value="TreeGrafter"/>
</dbReference>
<feature type="transmembrane region" description="Helical" evidence="10">
    <location>
        <begin position="172"/>
        <end position="195"/>
    </location>
</feature>
<feature type="domain" description="HAMP" evidence="12">
    <location>
        <begin position="197"/>
        <end position="250"/>
    </location>
</feature>
<feature type="domain" description="Histidine kinase" evidence="11">
    <location>
        <begin position="258"/>
        <end position="469"/>
    </location>
</feature>
<dbReference type="SUPFAM" id="SSF55874">
    <property type="entry name" value="ATPase domain of HSP90 chaperone/DNA topoisomerase II/histidine kinase"/>
    <property type="match status" value="1"/>
</dbReference>
<keyword evidence="6 10" id="KW-0812">Transmembrane</keyword>
<dbReference type="InterPro" id="IPR036890">
    <property type="entry name" value="HATPase_C_sf"/>
</dbReference>
<keyword evidence="5" id="KW-0808">Transferase</keyword>
<dbReference type="PANTHER" id="PTHR45436:SF8">
    <property type="entry name" value="HISTIDINE KINASE"/>
    <property type="match status" value="1"/>
</dbReference>
<dbReference type="Pfam" id="PF02518">
    <property type="entry name" value="HATPase_c"/>
    <property type="match status" value="1"/>
</dbReference>
<evidence type="ECO:0000256" key="7">
    <source>
        <dbReference type="ARBA" id="ARBA00022777"/>
    </source>
</evidence>
<keyword evidence="4" id="KW-0597">Phosphoprotein</keyword>
<keyword evidence="9" id="KW-0902">Two-component regulatory system</keyword>
<evidence type="ECO:0000313" key="14">
    <source>
        <dbReference type="Proteomes" id="UP000542125"/>
    </source>
</evidence>
<dbReference type="PROSITE" id="PS50885">
    <property type="entry name" value="HAMP"/>
    <property type="match status" value="1"/>
</dbReference>
<dbReference type="Pfam" id="PF00672">
    <property type="entry name" value="HAMP"/>
    <property type="match status" value="1"/>
</dbReference>
<keyword evidence="7 13" id="KW-0418">Kinase</keyword>
<evidence type="ECO:0000259" key="12">
    <source>
        <dbReference type="PROSITE" id="PS50885"/>
    </source>
</evidence>
<dbReference type="Gene3D" id="1.10.287.130">
    <property type="match status" value="1"/>
</dbReference>
<comment type="subcellular location">
    <subcellularLocation>
        <location evidence="2">Membrane</location>
    </subcellularLocation>
</comment>
<comment type="caution">
    <text evidence="13">The sequence shown here is derived from an EMBL/GenBank/DDBJ whole genome shotgun (WGS) entry which is preliminary data.</text>
</comment>
<evidence type="ECO:0000256" key="10">
    <source>
        <dbReference type="SAM" id="Phobius"/>
    </source>
</evidence>
<dbReference type="InterPro" id="IPR036097">
    <property type="entry name" value="HisK_dim/P_sf"/>
</dbReference>
<name>A0A7Y9IZD0_9BURK</name>
<evidence type="ECO:0000256" key="9">
    <source>
        <dbReference type="ARBA" id="ARBA00023012"/>
    </source>
</evidence>
<dbReference type="InterPro" id="IPR050428">
    <property type="entry name" value="TCS_sensor_his_kinase"/>
</dbReference>
<evidence type="ECO:0000256" key="3">
    <source>
        <dbReference type="ARBA" id="ARBA00012438"/>
    </source>
</evidence>
<dbReference type="Proteomes" id="UP000542125">
    <property type="component" value="Unassembled WGS sequence"/>
</dbReference>
<dbReference type="Gene3D" id="3.30.565.10">
    <property type="entry name" value="Histidine kinase-like ATPase, C-terminal domain"/>
    <property type="match status" value="1"/>
</dbReference>
<dbReference type="InterPro" id="IPR005467">
    <property type="entry name" value="His_kinase_dom"/>
</dbReference>
<evidence type="ECO:0000256" key="1">
    <source>
        <dbReference type="ARBA" id="ARBA00000085"/>
    </source>
</evidence>
<dbReference type="AlphaFoldDB" id="A0A7Y9IZD0"/>
<dbReference type="RefSeq" id="WP_373563484.1">
    <property type="nucleotide sequence ID" value="NZ_JACBYR010000003.1"/>
</dbReference>
<protein>
    <recommendedName>
        <fullName evidence="3">histidine kinase</fullName>
        <ecNumber evidence="3">2.7.13.3</ecNumber>
    </recommendedName>
</protein>
<dbReference type="SMART" id="SM00387">
    <property type="entry name" value="HATPase_c"/>
    <property type="match status" value="1"/>
</dbReference>
<dbReference type="EMBL" id="JACBYR010000003">
    <property type="protein sequence ID" value="NYE85807.1"/>
    <property type="molecule type" value="Genomic_DNA"/>
</dbReference>
<dbReference type="SMART" id="SM00388">
    <property type="entry name" value="HisKA"/>
    <property type="match status" value="1"/>
</dbReference>
<sequence>MNVTRSRSRAATPGPLTWLRQLWASVAFRLALGYGVSVMLFMLVILSVLYVQTIGVLQNRIDRQLRSTSTRLITHFEADGREKILAEIADALTDGQNTDTEAFLLTDARGRRIAGNIAASPDLLKPTSGVIDKVFVRDGRAAYGRVLSMPLPDGGRLVVGRDMQDQKDLEQLVGNALLGASLVAVLLAIVGAIVFRDQLESRVGAIRRTAAQIEAGDLTRRIPLSGKEDEFARLGNDINLMLDRIEILMEGVRHVSNTIAHNLRTPLSRIRSKLDVANRPGATVDQVQNAATFAIREIEELTVVFDKLLQIAEAESGARRQIFQPVSLSDIVADVVELYEPVAEEKDVRFSTELADSAVADGDRDLLASAIANLIDNAIKYAGSPAEVSVRTVQTSDSVCVVVQDNGPGIAAAERAKIGTRFFRLNAAVPGYGLGLASVMAIAHLHHATFKLDDAGPGLVATLTFKRDATT</sequence>
<accession>A0A7Y9IZD0</accession>
<evidence type="ECO:0000259" key="11">
    <source>
        <dbReference type="PROSITE" id="PS50109"/>
    </source>
</evidence>
<keyword evidence="14" id="KW-1185">Reference proteome</keyword>
<dbReference type="Gene3D" id="6.10.340.10">
    <property type="match status" value="1"/>
</dbReference>
<dbReference type="InterPro" id="IPR003594">
    <property type="entry name" value="HATPase_dom"/>
</dbReference>
<organism evidence="13 14">
    <name type="scientific">Pigmentiphaga litoralis</name>
    <dbReference type="NCBI Taxonomy" id="516702"/>
    <lineage>
        <taxon>Bacteria</taxon>
        <taxon>Pseudomonadati</taxon>
        <taxon>Pseudomonadota</taxon>
        <taxon>Betaproteobacteria</taxon>
        <taxon>Burkholderiales</taxon>
        <taxon>Alcaligenaceae</taxon>
        <taxon>Pigmentiphaga</taxon>
    </lineage>
</organism>
<evidence type="ECO:0000256" key="8">
    <source>
        <dbReference type="ARBA" id="ARBA00022989"/>
    </source>
</evidence>
<comment type="catalytic activity">
    <reaction evidence="1">
        <text>ATP + protein L-histidine = ADP + protein N-phospho-L-histidine.</text>
        <dbReference type="EC" id="2.7.13.3"/>
    </reaction>
</comment>
<evidence type="ECO:0000256" key="6">
    <source>
        <dbReference type="ARBA" id="ARBA00022692"/>
    </source>
</evidence>
<dbReference type="InterPro" id="IPR003660">
    <property type="entry name" value="HAMP_dom"/>
</dbReference>
<dbReference type="SMART" id="SM00304">
    <property type="entry name" value="HAMP"/>
    <property type="match status" value="1"/>
</dbReference>
<evidence type="ECO:0000256" key="5">
    <source>
        <dbReference type="ARBA" id="ARBA00022679"/>
    </source>
</evidence>
<gene>
    <name evidence="13" type="ORF">FHW18_005126</name>
</gene>
<evidence type="ECO:0000256" key="4">
    <source>
        <dbReference type="ARBA" id="ARBA00022553"/>
    </source>
</evidence>
<dbReference type="CDD" id="cd00082">
    <property type="entry name" value="HisKA"/>
    <property type="match status" value="1"/>
</dbReference>
<dbReference type="PANTHER" id="PTHR45436">
    <property type="entry name" value="SENSOR HISTIDINE KINASE YKOH"/>
    <property type="match status" value="1"/>
</dbReference>
<proteinExistence type="predicted"/>
<keyword evidence="8 10" id="KW-1133">Transmembrane helix</keyword>
<dbReference type="CDD" id="cd06225">
    <property type="entry name" value="HAMP"/>
    <property type="match status" value="1"/>
</dbReference>
<evidence type="ECO:0000313" key="13">
    <source>
        <dbReference type="EMBL" id="NYE85807.1"/>
    </source>
</evidence>
<dbReference type="SUPFAM" id="SSF47384">
    <property type="entry name" value="Homodimeric domain of signal transducing histidine kinase"/>
    <property type="match status" value="1"/>
</dbReference>
<keyword evidence="10" id="KW-0472">Membrane</keyword>
<dbReference type="GO" id="GO:0000155">
    <property type="term" value="F:phosphorelay sensor kinase activity"/>
    <property type="evidence" value="ECO:0007669"/>
    <property type="project" value="InterPro"/>
</dbReference>
<evidence type="ECO:0000256" key="2">
    <source>
        <dbReference type="ARBA" id="ARBA00004370"/>
    </source>
</evidence>
<feature type="transmembrane region" description="Helical" evidence="10">
    <location>
        <begin position="26"/>
        <end position="51"/>
    </location>
</feature>
<reference evidence="13 14" key="1">
    <citation type="submission" date="2020-07" db="EMBL/GenBank/DDBJ databases">
        <title>Genomic Encyclopedia of Type Strains, Phase IV (KMG-V): Genome sequencing to study the core and pangenomes of soil and plant-associated prokaryotes.</title>
        <authorList>
            <person name="Whitman W."/>
        </authorList>
    </citation>
    <scope>NUCLEOTIDE SEQUENCE [LARGE SCALE GENOMIC DNA]</scope>
    <source>
        <strain evidence="13 14">SAS40</strain>
    </source>
</reference>